<dbReference type="InterPro" id="IPR037883">
    <property type="entry name" value="Knr4/Smi1-like_sf"/>
</dbReference>
<evidence type="ECO:0000313" key="2">
    <source>
        <dbReference type="EMBL" id="MBD2316828.1"/>
    </source>
</evidence>
<dbReference type="SMART" id="SM00860">
    <property type="entry name" value="SMI1_KNR4"/>
    <property type="match status" value="1"/>
</dbReference>
<dbReference type="Proteomes" id="UP000618445">
    <property type="component" value="Unassembled WGS sequence"/>
</dbReference>
<dbReference type="Pfam" id="PF09346">
    <property type="entry name" value="SMI1_KNR4"/>
    <property type="match status" value="1"/>
</dbReference>
<gene>
    <name evidence="2" type="ORF">H6G05_08205</name>
</gene>
<evidence type="ECO:0000313" key="3">
    <source>
        <dbReference type="Proteomes" id="UP000618445"/>
    </source>
</evidence>
<keyword evidence="3" id="KW-1185">Reference proteome</keyword>
<sequence length="181" mass="20544">MQEIWLRIEACLRTNAPEHLDILASGASDVQISELEALLSIQLPEDIKSSYRIHNGQTSYDYGLINGCEFLSLERIKDEWQIWKGLLDSGTFQDEDGQDQGCEPDFGICNVWWSSKWIPLTYDGCGNHDCLDLAPAEGGNIGQIISMWHDAPERKILAPSFRDWLQNYAEELEHSSLKSNL</sequence>
<dbReference type="SUPFAM" id="SSF160631">
    <property type="entry name" value="SMI1/KNR4-like"/>
    <property type="match status" value="1"/>
</dbReference>
<proteinExistence type="predicted"/>
<reference evidence="2 3" key="1">
    <citation type="journal article" date="2020" name="ISME J.">
        <title>Comparative genomics reveals insights into cyanobacterial evolution and habitat adaptation.</title>
        <authorList>
            <person name="Chen M.Y."/>
            <person name="Teng W.K."/>
            <person name="Zhao L."/>
            <person name="Hu C.X."/>
            <person name="Zhou Y.K."/>
            <person name="Han B.P."/>
            <person name="Song L.R."/>
            <person name="Shu W.S."/>
        </authorList>
    </citation>
    <scope>NUCLEOTIDE SEQUENCE [LARGE SCALE GENOMIC DNA]</scope>
    <source>
        <strain evidence="2 3">FACHB-1050</strain>
    </source>
</reference>
<dbReference type="InterPro" id="IPR018958">
    <property type="entry name" value="Knr4/Smi1-like_dom"/>
</dbReference>
<dbReference type="PANTHER" id="PTHR47432:SF1">
    <property type="entry name" value="CELL WALL ASSEMBLY REGULATOR SMI1"/>
    <property type="match status" value="1"/>
</dbReference>
<dbReference type="InterPro" id="IPR051873">
    <property type="entry name" value="KNR4/SMI1_regulator"/>
</dbReference>
<organism evidence="2 3">
    <name type="scientific">Phormidium tenue FACHB-1050</name>
    <dbReference type="NCBI Taxonomy" id="2692857"/>
    <lineage>
        <taxon>Bacteria</taxon>
        <taxon>Bacillati</taxon>
        <taxon>Cyanobacteriota</taxon>
        <taxon>Cyanophyceae</taxon>
        <taxon>Oscillatoriophycideae</taxon>
        <taxon>Oscillatoriales</taxon>
        <taxon>Oscillatoriaceae</taxon>
        <taxon>Phormidium</taxon>
    </lineage>
</organism>
<dbReference type="Gene3D" id="3.40.1580.10">
    <property type="entry name" value="SMI1/KNR4-like"/>
    <property type="match status" value="1"/>
</dbReference>
<accession>A0ABR8C969</accession>
<dbReference type="PANTHER" id="PTHR47432">
    <property type="entry name" value="CELL WALL ASSEMBLY REGULATOR SMI1"/>
    <property type="match status" value="1"/>
</dbReference>
<dbReference type="RefSeq" id="WP_190577704.1">
    <property type="nucleotide sequence ID" value="NZ_CAWPQU010000089.1"/>
</dbReference>
<dbReference type="EMBL" id="JACJQY010000009">
    <property type="protein sequence ID" value="MBD2316828.1"/>
    <property type="molecule type" value="Genomic_DNA"/>
</dbReference>
<name>A0ABR8C969_9CYAN</name>
<protein>
    <submittedName>
        <fullName evidence="2">SMI1/KNR4 family protein</fullName>
    </submittedName>
</protein>
<feature type="domain" description="Knr4/Smi1-like" evidence="1">
    <location>
        <begin position="26"/>
        <end position="167"/>
    </location>
</feature>
<evidence type="ECO:0000259" key="1">
    <source>
        <dbReference type="SMART" id="SM00860"/>
    </source>
</evidence>
<comment type="caution">
    <text evidence="2">The sequence shown here is derived from an EMBL/GenBank/DDBJ whole genome shotgun (WGS) entry which is preliminary data.</text>
</comment>